<dbReference type="Proteomes" id="UP001465668">
    <property type="component" value="Unassembled WGS sequence"/>
</dbReference>
<keyword evidence="3" id="KW-0408">Iron</keyword>
<keyword evidence="1" id="KW-0349">Heme</keyword>
<dbReference type="PANTHER" id="PTHR46237:SF1">
    <property type="entry name" value="CYTOCHROME B5 REDUCTASE 4"/>
    <property type="match status" value="1"/>
</dbReference>
<feature type="region of interest" description="Disordered" evidence="4">
    <location>
        <begin position="1"/>
        <end position="28"/>
    </location>
</feature>
<dbReference type="SUPFAM" id="SSF55856">
    <property type="entry name" value="Cytochrome b5-like heme/steroid binding domain"/>
    <property type="match status" value="2"/>
</dbReference>
<feature type="region of interest" description="Disordered" evidence="4">
    <location>
        <begin position="754"/>
        <end position="815"/>
    </location>
</feature>
<comment type="caution">
    <text evidence="6">The sequence shown here is derived from an EMBL/GenBank/DDBJ whole genome shotgun (WGS) entry which is preliminary data.</text>
</comment>
<feature type="compositionally biased region" description="Pro residues" evidence="4">
    <location>
        <begin position="881"/>
        <end position="895"/>
    </location>
</feature>
<feature type="compositionally biased region" description="Pro residues" evidence="4">
    <location>
        <begin position="908"/>
        <end position="933"/>
    </location>
</feature>
<dbReference type="Gene3D" id="3.10.120.10">
    <property type="entry name" value="Cytochrome b5-like heme/steroid binding domain"/>
    <property type="match status" value="2"/>
</dbReference>
<keyword evidence="7" id="KW-1185">Reference proteome</keyword>
<dbReference type="PROSITE" id="PS00191">
    <property type="entry name" value="CYTOCHROME_B5_1"/>
    <property type="match status" value="1"/>
</dbReference>
<feature type="compositionally biased region" description="Pro residues" evidence="4">
    <location>
        <begin position="948"/>
        <end position="958"/>
    </location>
</feature>
<protein>
    <recommendedName>
        <fullName evidence="5">Cytochrome b5 heme-binding domain-containing protein</fullName>
    </recommendedName>
</protein>
<organism evidence="6 7">
    <name type="scientific">Seiridium cardinale</name>
    <dbReference type="NCBI Taxonomy" id="138064"/>
    <lineage>
        <taxon>Eukaryota</taxon>
        <taxon>Fungi</taxon>
        <taxon>Dikarya</taxon>
        <taxon>Ascomycota</taxon>
        <taxon>Pezizomycotina</taxon>
        <taxon>Sordariomycetes</taxon>
        <taxon>Xylariomycetidae</taxon>
        <taxon>Amphisphaeriales</taxon>
        <taxon>Sporocadaceae</taxon>
        <taxon>Seiridium</taxon>
    </lineage>
</organism>
<sequence>MSFSRTRDLSPWASRFGPSPRSGAVDSNGIRHSMLAPMYPDLDPRYYHDIPGVHIPLDNPVIPQPSDPQLDALFHSERHQQATLAAKTRQIGVLGTYTCLSKSEHTSYLNDTLGQTPFTVDESSWFDFMQRNRWYKPAVVPNMVPLPHEQELTVDTDKLWQHLRWPFELANRILRIMIHEQHQFLDAVLFGNVIVEEQAGSATQPPQMRYLRPMEDLPVWNQSKRLFVLYRPKEQRPSDLVMRNTIHDLTRNLIWAFQDEEAYKNGQANWALAAVLNRELPAGQHGPLVILLNIQLFRGLLENTLTHAEKCYAYWAIAANILHELTHSLWQQRFFCDHGTAEPFISSEEMVELGCSAENAIFGGRINILQGEIWRTDGAFHGLIYNMVVTEWPNPWDASAYSNSSDGLHRTTHQGAQAWTEGAQLIKWQVPALWVSGLFTDEFWRLSVDKYGSRALRVPKMIVSYSLVWRLGDRAFSLFTVDPQPEVAELMPELTKLRERFVEREEAYRRIRPWQQVEYRKWQASPWSWTIARNAINDFAEYHAQQDFVRAAEKASELFAIAVTAQNTDHIISNGLLPWAPTYWVFNIIASLMLASLPVRTAPAVSGTRVYKRLLPTQHAINAHPGKSVDRLKNEPALPNLQWWCDVAGRPPFQARLPAEFQPINRPHDFLPKIDDKIARWNHDQVPVHNEWLRAIYATLDDIKGFRQFVGETNRWSSWNFRVPDYVSDDRWVQWISQHQQWYIFPGDRNDFFPGFNPSPSDTVAPAPPANPPPPPPPASPPPTLTPPPGNSPRPPTPPRPALPRSPTPPARLVPFVTPTTTRIYPLATPGTTPAAIRVNPFAAPGPTRVNPFTAPIPSPINTPATPGAARINPFTITTPTPAPNPAPNPAPTPAQTPAQTQFVNPFAPAPFPNPFTAPPKNPIPNPFLPPSQNPFADAPQNPVTNPFSPPSQNPTPNPLIQGPAPGSTSGPAQGPIPARALDPNRRSPFTQHKHFTIASVADNGWIVDPKIDDGTVDVYDLQALLDVLDGDVVDFDDVTFCGENGRQLRPSETKLGAELRDPRMRFRVGKLLQWYRPDEVTEYNGIGGMPSWVIYRNRIFDITGKYIALMNAPLTEYQPSSNKEQEWLESSAGGPIRIDTEERSASVRALLDGIRSYQIGIVMPYTPAWISEEPSYLVTKTMLRRHDNPIDGYYTAINGAVYDVGGYLHYHPGGAKLFNSVAGRDGTDAYLAYHHSGLLDAPDIAALKVGRLIEEREHGDIRKDEIALHDSIFKIKDLHNADRSLHGLLDRFYGSDATHILTTENEGERDLRNNLTRFYLDRKEWIVARFRLERSLRQVTIDEVRKHHNVEESAWVVVHDDVFNVTPLLRHPDCYENNPGLTLHSAGQVVSNQAVAAWLENEHNHRVIATLARSRHDSVSTIDLEEVSDQEFLDHGPNVTINTNPAPARKRKTVQFLSEDSSDKRRRADGR</sequence>
<feature type="domain" description="Cytochrome b5 heme-binding" evidence="5">
    <location>
        <begin position="1176"/>
        <end position="1254"/>
    </location>
</feature>
<dbReference type="InterPro" id="IPR051872">
    <property type="entry name" value="Cytochrome_b5/Flavoprotein_Rdt"/>
</dbReference>
<evidence type="ECO:0000256" key="2">
    <source>
        <dbReference type="ARBA" id="ARBA00022723"/>
    </source>
</evidence>
<evidence type="ECO:0000256" key="3">
    <source>
        <dbReference type="ARBA" id="ARBA00023004"/>
    </source>
</evidence>
<evidence type="ECO:0000256" key="1">
    <source>
        <dbReference type="ARBA" id="ARBA00022617"/>
    </source>
</evidence>
<dbReference type="PANTHER" id="PTHR46237">
    <property type="entry name" value="CYTOCHROME B5 REDUCTASE 4 FAMILY MEMBER"/>
    <property type="match status" value="1"/>
</dbReference>
<dbReference type="InterPro" id="IPR018506">
    <property type="entry name" value="Cyt_B5_heme-BS"/>
</dbReference>
<feature type="region of interest" description="Disordered" evidence="4">
    <location>
        <begin position="878"/>
        <end position="989"/>
    </location>
</feature>
<feature type="region of interest" description="Disordered" evidence="4">
    <location>
        <begin position="1436"/>
        <end position="1472"/>
    </location>
</feature>
<evidence type="ECO:0000313" key="7">
    <source>
        <dbReference type="Proteomes" id="UP001465668"/>
    </source>
</evidence>
<accession>A0ABR2XUX4</accession>
<reference evidence="6 7" key="1">
    <citation type="submission" date="2024-02" db="EMBL/GenBank/DDBJ databases">
        <title>First draft genome assembly of two strains of Seiridium cardinale.</title>
        <authorList>
            <person name="Emiliani G."/>
            <person name="Scali E."/>
        </authorList>
    </citation>
    <scope>NUCLEOTIDE SEQUENCE [LARGE SCALE GENOMIC DNA]</scope>
    <source>
        <strain evidence="6 7">BM-138-000479</strain>
    </source>
</reference>
<gene>
    <name evidence="6" type="ORF">SCAR479_05624</name>
</gene>
<evidence type="ECO:0000259" key="5">
    <source>
        <dbReference type="PROSITE" id="PS50255"/>
    </source>
</evidence>
<feature type="compositionally biased region" description="Low complexity" evidence="4">
    <location>
        <begin position="896"/>
        <end position="907"/>
    </location>
</feature>
<proteinExistence type="predicted"/>
<feature type="compositionally biased region" description="Pro residues" evidence="4">
    <location>
        <begin position="766"/>
        <end position="812"/>
    </location>
</feature>
<evidence type="ECO:0000313" key="6">
    <source>
        <dbReference type="EMBL" id="KAK9777576.1"/>
    </source>
</evidence>
<dbReference type="PROSITE" id="PS50255">
    <property type="entry name" value="CYTOCHROME_B5_2"/>
    <property type="match status" value="1"/>
</dbReference>
<dbReference type="EMBL" id="JARVKM010000020">
    <property type="protein sequence ID" value="KAK9777576.1"/>
    <property type="molecule type" value="Genomic_DNA"/>
</dbReference>
<evidence type="ECO:0000256" key="4">
    <source>
        <dbReference type="SAM" id="MobiDB-lite"/>
    </source>
</evidence>
<dbReference type="InterPro" id="IPR036400">
    <property type="entry name" value="Cyt_B5-like_heme/steroid_sf"/>
</dbReference>
<keyword evidence="2" id="KW-0479">Metal-binding</keyword>
<dbReference type="Pfam" id="PF00173">
    <property type="entry name" value="Cyt-b5"/>
    <property type="match status" value="1"/>
</dbReference>
<name>A0ABR2XUX4_9PEZI</name>
<dbReference type="SMART" id="SM01117">
    <property type="entry name" value="Cyt-b5"/>
    <property type="match status" value="2"/>
</dbReference>
<dbReference type="InterPro" id="IPR001199">
    <property type="entry name" value="Cyt_B5-like_heme/steroid-bd"/>
</dbReference>